<dbReference type="NCBIfam" id="TIGR02169">
    <property type="entry name" value="SMC_prok_A"/>
    <property type="match status" value="1"/>
</dbReference>
<keyword evidence="2 7" id="KW-0963">Cytoplasm</keyword>
<accession>A0A938XQ88</accession>
<comment type="subcellular location">
    <subcellularLocation>
        <location evidence="1 7">Cytoplasm</location>
    </subcellularLocation>
</comment>
<dbReference type="Pfam" id="PF02463">
    <property type="entry name" value="SMC_N"/>
    <property type="match status" value="2"/>
</dbReference>
<name>A0A938XQ88_9FIRM</name>
<keyword evidence="5 7" id="KW-0175">Coiled coil</keyword>
<dbReference type="Gene3D" id="3.30.70.1620">
    <property type="match status" value="1"/>
</dbReference>
<protein>
    <recommendedName>
        <fullName evidence="7">Chromosome partition protein Smc</fullName>
    </recommendedName>
</protein>
<dbReference type="SUPFAM" id="SSF52540">
    <property type="entry name" value="P-loop containing nucleoside triphosphate hydrolases"/>
    <property type="match status" value="2"/>
</dbReference>
<dbReference type="GO" id="GO:0005694">
    <property type="term" value="C:chromosome"/>
    <property type="evidence" value="ECO:0007669"/>
    <property type="project" value="InterPro"/>
</dbReference>
<dbReference type="InterPro" id="IPR003395">
    <property type="entry name" value="RecF/RecN/SMC_N"/>
</dbReference>
<dbReference type="Pfam" id="PF06470">
    <property type="entry name" value="SMC_hinge"/>
    <property type="match status" value="1"/>
</dbReference>
<keyword evidence="3 7" id="KW-0547">Nucleotide-binding</keyword>
<comment type="domain">
    <text evidence="7">Contains large globular domains required for ATP hydrolysis at each terminus and a third globular domain forming a flexible hinge near the middle of the molecule. These domains are separated by coiled-coil structures.</text>
</comment>
<dbReference type="InterPro" id="IPR024704">
    <property type="entry name" value="SMC"/>
</dbReference>
<evidence type="ECO:0000256" key="6">
    <source>
        <dbReference type="ARBA" id="ARBA00023125"/>
    </source>
</evidence>
<dbReference type="PIRSF" id="PIRSF005719">
    <property type="entry name" value="SMC"/>
    <property type="match status" value="1"/>
</dbReference>
<comment type="subunit">
    <text evidence="7">Homodimer.</text>
</comment>
<evidence type="ECO:0000259" key="9">
    <source>
        <dbReference type="SMART" id="SM00968"/>
    </source>
</evidence>
<proteinExistence type="inferred from homology"/>
<organism evidence="10 11">
    <name type="scientific">Halanaerobacter jeridensis</name>
    <dbReference type="NCBI Taxonomy" id="706427"/>
    <lineage>
        <taxon>Bacteria</taxon>
        <taxon>Bacillati</taxon>
        <taxon>Bacillota</taxon>
        <taxon>Clostridia</taxon>
        <taxon>Halanaerobiales</taxon>
        <taxon>Halobacteroidaceae</taxon>
        <taxon>Halanaerobacter</taxon>
    </lineage>
</organism>
<dbReference type="Gene3D" id="1.10.287.1490">
    <property type="match status" value="2"/>
</dbReference>
<evidence type="ECO:0000256" key="1">
    <source>
        <dbReference type="ARBA" id="ARBA00004496"/>
    </source>
</evidence>
<evidence type="ECO:0000256" key="3">
    <source>
        <dbReference type="ARBA" id="ARBA00022741"/>
    </source>
</evidence>
<dbReference type="SUPFAM" id="SSF75553">
    <property type="entry name" value="Smc hinge domain"/>
    <property type="match status" value="1"/>
</dbReference>
<evidence type="ECO:0000256" key="8">
    <source>
        <dbReference type="SAM" id="MobiDB-lite"/>
    </source>
</evidence>
<dbReference type="FunFam" id="3.40.50.300:FF:000984">
    <property type="entry name" value="Chromosome partition protein Smc"/>
    <property type="match status" value="1"/>
</dbReference>
<feature type="domain" description="SMC hinge" evidence="9">
    <location>
        <begin position="517"/>
        <end position="635"/>
    </location>
</feature>
<evidence type="ECO:0000313" key="10">
    <source>
        <dbReference type="EMBL" id="MBM7555310.1"/>
    </source>
</evidence>
<dbReference type="FunFam" id="3.40.50.300:FF:000901">
    <property type="entry name" value="Chromosome partition protein Smc"/>
    <property type="match status" value="1"/>
</dbReference>
<dbReference type="GO" id="GO:0003677">
    <property type="term" value="F:DNA binding"/>
    <property type="evidence" value="ECO:0007669"/>
    <property type="project" value="UniProtKB-UniRule"/>
</dbReference>
<keyword evidence="4 7" id="KW-0067">ATP-binding</keyword>
<keyword evidence="6 7" id="KW-0238">DNA-binding</keyword>
<dbReference type="SMART" id="SM00968">
    <property type="entry name" value="SMC_hinge"/>
    <property type="match status" value="1"/>
</dbReference>
<dbReference type="InterPro" id="IPR036277">
    <property type="entry name" value="SMC_hinge_sf"/>
</dbReference>
<dbReference type="GO" id="GO:0016887">
    <property type="term" value="F:ATP hydrolysis activity"/>
    <property type="evidence" value="ECO:0007669"/>
    <property type="project" value="InterPro"/>
</dbReference>
<evidence type="ECO:0000313" key="11">
    <source>
        <dbReference type="Proteomes" id="UP000774000"/>
    </source>
</evidence>
<dbReference type="GO" id="GO:0007059">
    <property type="term" value="P:chromosome segregation"/>
    <property type="evidence" value="ECO:0007669"/>
    <property type="project" value="UniProtKB-UniRule"/>
</dbReference>
<dbReference type="PANTHER" id="PTHR43977">
    <property type="entry name" value="STRUCTURAL MAINTENANCE OF CHROMOSOMES PROTEIN 3"/>
    <property type="match status" value="1"/>
</dbReference>
<dbReference type="GO" id="GO:0005737">
    <property type="term" value="C:cytoplasm"/>
    <property type="evidence" value="ECO:0007669"/>
    <property type="project" value="UniProtKB-SubCell"/>
</dbReference>
<dbReference type="EMBL" id="JAFBDQ010000001">
    <property type="protein sequence ID" value="MBM7555310.1"/>
    <property type="molecule type" value="Genomic_DNA"/>
</dbReference>
<evidence type="ECO:0000256" key="2">
    <source>
        <dbReference type="ARBA" id="ARBA00022490"/>
    </source>
</evidence>
<dbReference type="AlphaFoldDB" id="A0A938XQ88"/>
<dbReference type="GO" id="GO:0007062">
    <property type="term" value="P:sister chromatid cohesion"/>
    <property type="evidence" value="ECO:0007669"/>
    <property type="project" value="InterPro"/>
</dbReference>
<comment type="similarity">
    <text evidence="7">Belongs to the SMC family.</text>
</comment>
<evidence type="ECO:0000256" key="5">
    <source>
        <dbReference type="ARBA" id="ARBA00023054"/>
    </source>
</evidence>
<evidence type="ECO:0000256" key="4">
    <source>
        <dbReference type="ARBA" id="ARBA00022840"/>
    </source>
</evidence>
<dbReference type="GO" id="GO:0006260">
    <property type="term" value="P:DNA replication"/>
    <property type="evidence" value="ECO:0007669"/>
    <property type="project" value="UniProtKB-UniRule"/>
</dbReference>
<evidence type="ECO:0000256" key="7">
    <source>
        <dbReference type="HAMAP-Rule" id="MF_01894"/>
    </source>
</evidence>
<gene>
    <name evidence="7" type="primary">smc</name>
    <name evidence="10" type="ORF">JOC47_000134</name>
</gene>
<feature type="binding site" evidence="7">
    <location>
        <begin position="25"/>
        <end position="32"/>
    </location>
    <ligand>
        <name>ATP</name>
        <dbReference type="ChEBI" id="CHEBI:30616"/>
    </ligand>
</feature>
<sequence length="1181" mass="136548">MKGFKSFADKVTVDFEPSITGIIGPNGSGKSNISDAIKWVLGEQSAKALRGSKMKDVIFAGSDDRRPKQVAEVTLTLDNKDRELDIDYDQVKIGRKVTKDGKSDYLLNGQRCRLKDIQELLLDTGIGKEAYSIIGQGKVEAVLNEGSADRRRLFEEAAGITKHKQRKEESEEKLADTQQKLQRIEDIISEIKRQVGPLEEEAEKAKQYKEYSSELEEHEVDLLLNKYADLETDLDQKIATKQDLSYKLTKVKSKVNEYDLKIDKEEEKLDDLIEEIDDLQDKLYQKRNQKQKLGNKIDLAEQRENNLAQQKDRLKSEVKRLKREVSTLQDEIKKSEEKKKEVTKDLKSKKEVLNNQQDQLAEIKEKLQEKNQRREEIRNNKLANINEINQYQNKLSNLEQNIEYYTHEVEELQEEEEELNKELTAKQEEKEEYETELSQLQKKFEEQQQNLKQKKEANEELTTEFNDLKDKYDELKDKLSRKKSKLKTLKDLEKSYSGYYRGVKKVLKYAQNSDNLPGVCGVVAELIEVPKKYETAIEVALGSILQNIVVEDNKVGQKAIDYLKRNNAGRATFLPLDLIDPRSLRSNEQQALNVEGAINVAEKLVDYESQYEDAIKNILGRIIVAQDMDSAVQISKAANKRVKVVTLEGEIVRPGGSMTGGSRNKNSNLLGRSRQIEELSSEVEDLNEQEENIKNKGFAKRKELEKLREEIEKLDEEVRQLDLEQTSLDKDYQQADNEVKRLKKELNKKQNKINTLEEKQDELKEQQQQVKQELESLTTGEDDLEGLINKLEKEINALQANKEELGNKITDTKVEIASLEQEQQSLAQEYKNKKMALKNKQEKITKEENNITKVKEKTKEIESKKEELIAEKKELKDKIVEAKKELDSLKENRTEVKKKISQYQQESKESRERRDKLQEKSNQNEVKLTEIKVNLENIEEKLKQEYEIEVYDLIEEREEIDNYQEVEKIIKDLKKKMKELEPVNLGAIEEYENLSKRLEFLEEQHTDLIEGRNSLQEVISEIENEMKEEFLTTFKEVKEEFETIFVDLFEGGQAKLKLEDENDLLETGIEINAQPPGKNLQKLSLMSGGEKALTATALIFALLKVNPSPFYVLDELDAPLDDANVNRFANYLQELAARAQFIVITHRKGTMRAVNTLYGITMQNSGVSQIVSLKLDEVVNY</sequence>
<dbReference type="Gene3D" id="1.20.1060.20">
    <property type="match status" value="1"/>
</dbReference>
<dbReference type="NCBIfam" id="TIGR02168">
    <property type="entry name" value="SMC_prok_B"/>
    <property type="match status" value="1"/>
</dbReference>
<dbReference type="GO" id="GO:0005524">
    <property type="term" value="F:ATP binding"/>
    <property type="evidence" value="ECO:0007669"/>
    <property type="project" value="UniProtKB-UniRule"/>
</dbReference>
<keyword evidence="11" id="KW-1185">Reference proteome</keyword>
<dbReference type="HAMAP" id="MF_01894">
    <property type="entry name" value="Smc_prok"/>
    <property type="match status" value="1"/>
</dbReference>
<dbReference type="InterPro" id="IPR027417">
    <property type="entry name" value="P-loop_NTPase"/>
</dbReference>
<feature type="compositionally biased region" description="Basic and acidic residues" evidence="8">
    <location>
        <begin position="906"/>
        <end position="919"/>
    </location>
</feature>
<dbReference type="Proteomes" id="UP000774000">
    <property type="component" value="Unassembled WGS sequence"/>
</dbReference>
<comment type="caution">
    <text evidence="10">The sequence shown here is derived from an EMBL/GenBank/DDBJ whole genome shotgun (WGS) entry which is preliminary data.</text>
</comment>
<dbReference type="Gene3D" id="3.40.50.300">
    <property type="entry name" value="P-loop containing nucleotide triphosphate hydrolases"/>
    <property type="match status" value="2"/>
</dbReference>
<feature type="coiled-coil region" evidence="7">
    <location>
        <begin position="248"/>
        <end position="492"/>
    </location>
</feature>
<dbReference type="GO" id="GO:0030261">
    <property type="term" value="P:chromosome condensation"/>
    <property type="evidence" value="ECO:0007669"/>
    <property type="project" value="InterPro"/>
</dbReference>
<comment type="function">
    <text evidence="7">Required for chromosome condensation and partitioning.</text>
</comment>
<reference evidence="10" key="1">
    <citation type="submission" date="2021-01" db="EMBL/GenBank/DDBJ databases">
        <title>Genomic Encyclopedia of Type Strains, Phase IV (KMG-IV): sequencing the most valuable type-strain genomes for metagenomic binning, comparative biology and taxonomic classification.</title>
        <authorList>
            <person name="Goeker M."/>
        </authorList>
    </citation>
    <scope>NUCLEOTIDE SEQUENCE</scope>
    <source>
        <strain evidence="10">DSM 23230</strain>
    </source>
</reference>
<dbReference type="CDD" id="cd03278">
    <property type="entry name" value="ABC_SMC_barmotin"/>
    <property type="match status" value="1"/>
</dbReference>
<dbReference type="InterPro" id="IPR011890">
    <property type="entry name" value="SMC_prok"/>
</dbReference>
<dbReference type="InterPro" id="IPR010935">
    <property type="entry name" value="SMC_hinge"/>
</dbReference>
<feature type="region of interest" description="Disordered" evidence="8">
    <location>
        <begin position="897"/>
        <end position="923"/>
    </location>
</feature>
<feature type="coiled-coil region" evidence="7">
    <location>
        <begin position="160"/>
        <end position="218"/>
    </location>
</feature>